<dbReference type="RefSeq" id="WP_181754337.1">
    <property type="nucleotide sequence ID" value="NZ_JACEIQ010000025.1"/>
</dbReference>
<reference evidence="3 4" key="1">
    <citation type="submission" date="2020-07" db="EMBL/GenBank/DDBJ databases">
        <authorList>
            <person name="Feng H."/>
        </authorList>
    </citation>
    <scope>NUCLEOTIDE SEQUENCE [LARGE SCALE GENOMIC DNA]</scope>
    <source>
        <strain evidence="4">s-10</strain>
    </source>
</reference>
<proteinExistence type="predicted"/>
<evidence type="ECO:0000256" key="1">
    <source>
        <dbReference type="PROSITE-ProRule" id="PRU00339"/>
    </source>
</evidence>
<dbReference type="InterPro" id="IPR019734">
    <property type="entry name" value="TPR_rpt"/>
</dbReference>
<keyword evidence="2" id="KW-0472">Membrane</keyword>
<dbReference type="InterPro" id="IPR011990">
    <property type="entry name" value="TPR-like_helical_dom_sf"/>
</dbReference>
<sequence>MLAAEQGLQVEAEMMKAEHALEVHRCDLAIQIMQNLLRVYPEQNQAFVMMARAYVMKREKQKAIQALKEALRLDPEDDYANALYGRLLGEEKQWEEAENAFQTALSIYPYHALTHLWYGFFLLSQHKTDQAYHHAEVALELDPEEEEAHILMARILSEKGKLEQEEESLLQALRLAPDSYFTHFHYGLFLLTKKNERKKAFEYLREAIRMNPEDPELREVFLISLKAKNRVYGLFWSYSLFLHRFGKWKWGFIIGLYIMYRIVLYIARSSPDWAPFLIPIIVLYIVFCIFSWTADPLFNLFIRRGWIK</sequence>
<comment type="caution">
    <text evidence="3">The sequence shown here is derived from an EMBL/GenBank/DDBJ whole genome shotgun (WGS) entry which is preliminary data.</text>
</comment>
<keyword evidence="2" id="KW-0812">Transmembrane</keyword>
<gene>
    <name evidence="3" type="ORF">H1191_17990</name>
</gene>
<accession>A0A7W1WUE4</accession>
<dbReference type="PANTHER" id="PTHR12558:SF13">
    <property type="entry name" value="CELL DIVISION CYCLE PROTEIN 27 HOMOLOG"/>
    <property type="match status" value="1"/>
</dbReference>
<keyword evidence="1" id="KW-0802">TPR repeat</keyword>
<evidence type="ECO:0000256" key="2">
    <source>
        <dbReference type="SAM" id="Phobius"/>
    </source>
</evidence>
<dbReference type="PROSITE" id="PS50005">
    <property type="entry name" value="TPR"/>
    <property type="match status" value="1"/>
</dbReference>
<dbReference type="PANTHER" id="PTHR12558">
    <property type="entry name" value="CELL DIVISION CYCLE 16,23,27"/>
    <property type="match status" value="1"/>
</dbReference>
<dbReference type="Gene3D" id="1.25.40.10">
    <property type="entry name" value="Tetratricopeptide repeat domain"/>
    <property type="match status" value="1"/>
</dbReference>
<name>A0A7W1WUE4_9BACL</name>
<dbReference type="Pfam" id="PF14559">
    <property type="entry name" value="TPR_19"/>
    <property type="match status" value="1"/>
</dbReference>
<keyword evidence="2" id="KW-1133">Transmembrane helix</keyword>
<protein>
    <submittedName>
        <fullName evidence="3">Tetratricopeptide repeat protein</fullName>
    </submittedName>
</protein>
<dbReference type="Proteomes" id="UP000535491">
    <property type="component" value="Unassembled WGS sequence"/>
</dbReference>
<feature type="repeat" description="TPR" evidence="1">
    <location>
        <begin position="44"/>
        <end position="77"/>
    </location>
</feature>
<dbReference type="EMBL" id="JACEIQ010000025">
    <property type="protein sequence ID" value="MBA4496168.1"/>
    <property type="molecule type" value="Genomic_DNA"/>
</dbReference>
<feature type="transmembrane region" description="Helical" evidence="2">
    <location>
        <begin position="250"/>
        <end position="267"/>
    </location>
</feature>
<evidence type="ECO:0000313" key="4">
    <source>
        <dbReference type="Proteomes" id="UP000535491"/>
    </source>
</evidence>
<dbReference type="SMART" id="SM00028">
    <property type="entry name" value="TPR"/>
    <property type="match status" value="4"/>
</dbReference>
<dbReference type="Pfam" id="PF13432">
    <property type="entry name" value="TPR_16"/>
    <property type="match status" value="1"/>
</dbReference>
<keyword evidence="4" id="KW-1185">Reference proteome</keyword>
<dbReference type="AlphaFoldDB" id="A0A7W1WUE4"/>
<organism evidence="3 4">
    <name type="scientific">Paenactinomyces guangxiensis</name>
    <dbReference type="NCBI Taxonomy" id="1490290"/>
    <lineage>
        <taxon>Bacteria</taxon>
        <taxon>Bacillati</taxon>
        <taxon>Bacillota</taxon>
        <taxon>Bacilli</taxon>
        <taxon>Bacillales</taxon>
        <taxon>Thermoactinomycetaceae</taxon>
        <taxon>Paenactinomyces</taxon>
    </lineage>
</organism>
<feature type="transmembrane region" description="Helical" evidence="2">
    <location>
        <begin position="273"/>
        <end position="294"/>
    </location>
</feature>
<evidence type="ECO:0000313" key="3">
    <source>
        <dbReference type="EMBL" id="MBA4496168.1"/>
    </source>
</evidence>
<dbReference type="Pfam" id="PF13181">
    <property type="entry name" value="TPR_8"/>
    <property type="match status" value="1"/>
</dbReference>
<dbReference type="SUPFAM" id="SSF48452">
    <property type="entry name" value="TPR-like"/>
    <property type="match status" value="1"/>
</dbReference>